<dbReference type="AlphaFoldDB" id="A0A0V1FZC9"/>
<dbReference type="EMBL" id="JYDT01000015">
    <property type="protein sequence ID" value="KRY91196.1"/>
    <property type="molecule type" value="Genomic_DNA"/>
</dbReference>
<comment type="caution">
    <text evidence="1">The sequence shown here is derived from an EMBL/GenBank/DDBJ whole genome shotgun (WGS) entry which is preliminary data.</text>
</comment>
<reference evidence="1 2" key="1">
    <citation type="submission" date="2015-01" db="EMBL/GenBank/DDBJ databases">
        <title>Evolution of Trichinella species and genotypes.</title>
        <authorList>
            <person name="Korhonen P.K."/>
            <person name="Edoardo P."/>
            <person name="Giuseppe L.R."/>
            <person name="Gasser R.B."/>
        </authorList>
    </citation>
    <scope>NUCLEOTIDE SEQUENCE [LARGE SCALE GENOMIC DNA]</scope>
    <source>
        <strain evidence="1">ISS470</strain>
    </source>
</reference>
<gene>
    <name evidence="1" type="ORF">T4D_16565</name>
</gene>
<name>A0A0V1FZC9_TRIPS</name>
<evidence type="ECO:0000313" key="1">
    <source>
        <dbReference type="EMBL" id="KRY91196.1"/>
    </source>
</evidence>
<sequence>MNNDGLWTLKHVRFAVGKAKIAWHACIDWVAFEMLFSKNVVLWQGKLGNGYKLARIWSSIKHTFVFAYKVAATISRK</sequence>
<proteinExistence type="predicted"/>
<evidence type="ECO:0000313" key="2">
    <source>
        <dbReference type="Proteomes" id="UP000054995"/>
    </source>
</evidence>
<keyword evidence="2" id="KW-1185">Reference proteome</keyword>
<organism evidence="1 2">
    <name type="scientific">Trichinella pseudospiralis</name>
    <name type="common">Parasitic roundworm</name>
    <dbReference type="NCBI Taxonomy" id="6337"/>
    <lineage>
        <taxon>Eukaryota</taxon>
        <taxon>Metazoa</taxon>
        <taxon>Ecdysozoa</taxon>
        <taxon>Nematoda</taxon>
        <taxon>Enoplea</taxon>
        <taxon>Dorylaimia</taxon>
        <taxon>Trichinellida</taxon>
        <taxon>Trichinellidae</taxon>
        <taxon>Trichinella</taxon>
    </lineage>
</organism>
<dbReference type="OrthoDB" id="10457097at2759"/>
<accession>A0A0V1FZC9</accession>
<dbReference type="Proteomes" id="UP000054995">
    <property type="component" value="Unassembled WGS sequence"/>
</dbReference>
<protein>
    <submittedName>
        <fullName evidence="1">Uncharacterized protein</fullName>
    </submittedName>
</protein>